<name>A0A4Y2MPA0_ARAVE</name>
<dbReference type="AlphaFoldDB" id="A0A4Y2MPA0"/>
<organism evidence="1 2">
    <name type="scientific">Araneus ventricosus</name>
    <name type="common">Orbweaver spider</name>
    <name type="synonym">Epeira ventricosa</name>
    <dbReference type="NCBI Taxonomy" id="182803"/>
    <lineage>
        <taxon>Eukaryota</taxon>
        <taxon>Metazoa</taxon>
        <taxon>Ecdysozoa</taxon>
        <taxon>Arthropoda</taxon>
        <taxon>Chelicerata</taxon>
        <taxon>Arachnida</taxon>
        <taxon>Araneae</taxon>
        <taxon>Araneomorphae</taxon>
        <taxon>Entelegynae</taxon>
        <taxon>Araneoidea</taxon>
        <taxon>Araneidae</taxon>
        <taxon>Araneus</taxon>
    </lineage>
</organism>
<evidence type="ECO:0000313" key="1">
    <source>
        <dbReference type="EMBL" id="GBN28170.1"/>
    </source>
</evidence>
<dbReference type="Proteomes" id="UP000499080">
    <property type="component" value="Unassembled WGS sequence"/>
</dbReference>
<keyword evidence="2" id="KW-1185">Reference proteome</keyword>
<comment type="caution">
    <text evidence="1">The sequence shown here is derived from an EMBL/GenBank/DDBJ whole genome shotgun (WGS) entry which is preliminary data.</text>
</comment>
<evidence type="ECO:0000313" key="2">
    <source>
        <dbReference type="Proteomes" id="UP000499080"/>
    </source>
</evidence>
<accession>A0A4Y2MPA0</accession>
<dbReference type="EMBL" id="BGPR01007608">
    <property type="protein sequence ID" value="GBN28170.1"/>
    <property type="molecule type" value="Genomic_DNA"/>
</dbReference>
<proteinExistence type="predicted"/>
<gene>
    <name evidence="1" type="ORF">AVEN_148469_1</name>
</gene>
<sequence>MVFCSVFSKQTGLIRKGSEEYFIEPYFAHPSDSSAGQTHVIYKRSALRRPQTETEGSCGNVGLQYELQHTTRRLAKILGFGPPKRGVFKKIGTWGRQRGFRLRKEKRKAEKGKKRAELALGRIRNFAADYLLGRAGDAGFGRKRSCRSTHLLNEYVGRWADTRGFPKTCVSATIFCVSRNP</sequence>
<protein>
    <submittedName>
        <fullName evidence="1">Uncharacterized protein</fullName>
    </submittedName>
</protein>
<reference evidence="1 2" key="1">
    <citation type="journal article" date="2019" name="Sci. Rep.">
        <title>Orb-weaving spider Araneus ventricosus genome elucidates the spidroin gene catalogue.</title>
        <authorList>
            <person name="Kono N."/>
            <person name="Nakamura H."/>
            <person name="Ohtoshi R."/>
            <person name="Moran D.A.P."/>
            <person name="Shinohara A."/>
            <person name="Yoshida Y."/>
            <person name="Fujiwara M."/>
            <person name="Mori M."/>
            <person name="Tomita M."/>
            <person name="Arakawa K."/>
        </authorList>
    </citation>
    <scope>NUCLEOTIDE SEQUENCE [LARGE SCALE GENOMIC DNA]</scope>
</reference>